<dbReference type="EMBL" id="CAJVQA010005415">
    <property type="protein sequence ID" value="CAG8620186.1"/>
    <property type="molecule type" value="Genomic_DNA"/>
</dbReference>
<protein>
    <submittedName>
        <fullName evidence="1">1621_t:CDS:1</fullName>
    </submittedName>
</protein>
<name>A0A9N9GRE9_9GLOM</name>
<accession>A0A9N9GRE9</accession>
<proteinExistence type="predicted"/>
<dbReference type="AlphaFoldDB" id="A0A9N9GRE9"/>
<reference evidence="1" key="1">
    <citation type="submission" date="2021-06" db="EMBL/GenBank/DDBJ databases">
        <authorList>
            <person name="Kallberg Y."/>
            <person name="Tangrot J."/>
            <person name="Rosling A."/>
        </authorList>
    </citation>
    <scope>NUCLEOTIDE SEQUENCE</scope>
    <source>
        <strain evidence="1">FL966</strain>
    </source>
</reference>
<dbReference type="Proteomes" id="UP000789759">
    <property type="component" value="Unassembled WGS sequence"/>
</dbReference>
<organism evidence="1 2">
    <name type="scientific">Cetraspora pellucida</name>
    <dbReference type="NCBI Taxonomy" id="1433469"/>
    <lineage>
        <taxon>Eukaryota</taxon>
        <taxon>Fungi</taxon>
        <taxon>Fungi incertae sedis</taxon>
        <taxon>Mucoromycota</taxon>
        <taxon>Glomeromycotina</taxon>
        <taxon>Glomeromycetes</taxon>
        <taxon>Diversisporales</taxon>
        <taxon>Gigasporaceae</taxon>
        <taxon>Cetraspora</taxon>
    </lineage>
</organism>
<comment type="caution">
    <text evidence="1">The sequence shown here is derived from an EMBL/GenBank/DDBJ whole genome shotgun (WGS) entry which is preliminary data.</text>
</comment>
<keyword evidence="2" id="KW-1185">Reference proteome</keyword>
<evidence type="ECO:0000313" key="2">
    <source>
        <dbReference type="Proteomes" id="UP000789759"/>
    </source>
</evidence>
<gene>
    <name evidence="1" type="ORF">CPELLU_LOCUS7880</name>
</gene>
<evidence type="ECO:0000313" key="1">
    <source>
        <dbReference type="EMBL" id="CAG8620186.1"/>
    </source>
</evidence>
<sequence>MELVDFSWNKEWALHKNAAYDQIIAKEMHNRLKEFTDNSKLEQNEVLKALMI</sequence>